<dbReference type="PANTHER" id="PTHR40278:SF1">
    <property type="entry name" value="DNA UTILIZATION PROTEIN HOFN"/>
    <property type="match status" value="1"/>
</dbReference>
<dbReference type="InterPro" id="IPR052534">
    <property type="entry name" value="Extracell_DNA_Util/SecSys_Comp"/>
</dbReference>
<accession>B8I5K1</accession>
<protein>
    <submittedName>
        <fullName evidence="2">Fimbrial assembly family protein</fullName>
    </submittedName>
</protein>
<dbReference type="EMBL" id="CP001348">
    <property type="protein sequence ID" value="ACL76737.1"/>
    <property type="molecule type" value="Genomic_DNA"/>
</dbReference>
<gene>
    <name evidence="2" type="ordered locus">Ccel_2407</name>
</gene>
<dbReference type="Pfam" id="PF05137">
    <property type="entry name" value="PilN"/>
    <property type="match status" value="1"/>
</dbReference>
<dbReference type="Pfam" id="PF18933">
    <property type="entry name" value="PsbP_2"/>
    <property type="match status" value="1"/>
</dbReference>
<dbReference type="STRING" id="394503.Ccel_2407"/>
<organism evidence="2 3">
    <name type="scientific">Ruminiclostridium cellulolyticum (strain ATCC 35319 / DSM 5812 / JCM 6584 / H10)</name>
    <name type="common">Clostridium cellulolyticum</name>
    <dbReference type="NCBI Taxonomy" id="394503"/>
    <lineage>
        <taxon>Bacteria</taxon>
        <taxon>Bacillati</taxon>
        <taxon>Bacillota</taxon>
        <taxon>Clostridia</taxon>
        <taxon>Eubacteriales</taxon>
        <taxon>Oscillospiraceae</taxon>
        <taxon>Ruminiclostridium</taxon>
    </lineage>
</organism>
<sequence precursor="true">MKDLNLIPKSLIVDKKNKAKKTYLSILIICIGLIAVTAYTAPAIYEINLRNDKQQLEKQVNSTASYVETLNEFNSLKKAVEEREAEGKKLSLNRIDVLGIVSAIENSCPEKLFIQNFVSTGNNDSDTKIVLKGVSTDENTLASFLRNLMDDDYFNNVVLSNISNKQGNNGTTFEVTLNGIKKSDLIIYNNWNNGFRICYEPDWSKKVDKDDSVLFTANKRLTSTDADSLEITVTSTELTSKEFTDKRMNKLKYELEGFKKIYTTKTKSSGEEAYKLMYLGDEKGTRYKYSELLIVKDSKGYIVKYKSDPNSFEVKERTIDRILKSFTAIKSP</sequence>
<dbReference type="PANTHER" id="PTHR40278">
    <property type="entry name" value="DNA UTILIZATION PROTEIN HOFN"/>
    <property type="match status" value="1"/>
</dbReference>
<dbReference type="InterPro" id="IPR007813">
    <property type="entry name" value="PilN"/>
</dbReference>
<keyword evidence="3" id="KW-1185">Reference proteome</keyword>
<proteinExistence type="predicted"/>
<evidence type="ECO:0000313" key="3">
    <source>
        <dbReference type="Proteomes" id="UP000001349"/>
    </source>
</evidence>
<keyword evidence="1" id="KW-1133">Transmembrane helix</keyword>
<dbReference type="Proteomes" id="UP000001349">
    <property type="component" value="Chromosome"/>
</dbReference>
<reference evidence="2 3" key="1">
    <citation type="submission" date="2009-01" db="EMBL/GenBank/DDBJ databases">
        <title>Complete sequence of Clostridium cellulolyticum H10.</title>
        <authorList>
            <consortium name="US DOE Joint Genome Institute"/>
            <person name="Lucas S."/>
            <person name="Copeland A."/>
            <person name="Lapidus A."/>
            <person name="Glavina del Rio T."/>
            <person name="Dalin E."/>
            <person name="Tice H."/>
            <person name="Bruce D."/>
            <person name="Goodwin L."/>
            <person name="Pitluck S."/>
            <person name="Chertkov O."/>
            <person name="Saunders E."/>
            <person name="Brettin T."/>
            <person name="Detter J.C."/>
            <person name="Han C."/>
            <person name="Larimer F."/>
            <person name="Land M."/>
            <person name="Hauser L."/>
            <person name="Kyrpides N."/>
            <person name="Ivanova N."/>
            <person name="Zhou J."/>
            <person name="Richardson P."/>
        </authorList>
    </citation>
    <scope>NUCLEOTIDE SEQUENCE [LARGE SCALE GENOMIC DNA]</scope>
    <source>
        <strain evidence="3">ATCC 35319 / DSM 5812 / JCM 6584 / H10</strain>
    </source>
</reference>
<keyword evidence="1" id="KW-0472">Membrane</keyword>
<feature type="transmembrane region" description="Helical" evidence="1">
    <location>
        <begin position="21"/>
        <end position="45"/>
    </location>
</feature>
<dbReference type="Gene3D" id="3.40.1000.10">
    <property type="entry name" value="Mog1/PsbP, alpha/beta/alpha sandwich"/>
    <property type="match status" value="1"/>
</dbReference>
<dbReference type="RefSeq" id="WP_015925826.1">
    <property type="nucleotide sequence ID" value="NC_011898.1"/>
</dbReference>
<name>B8I5K1_RUMCH</name>
<evidence type="ECO:0000256" key="1">
    <source>
        <dbReference type="SAM" id="Phobius"/>
    </source>
</evidence>
<dbReference type="AlphaFoldDB" id="B8I5K1"/>
<keyword evidence="1" id="KW-0812">Transmembrane</keyword>
<dbReference type="OrthoDB" id="1737590at2"/>
<dbReference type="HOGENOM" id="CLU_836017_0_0_9"/>
<dbReference type="eggNOG" id="ENOG5033IM7">
    <property type="taxonomic scope" value="Bacteria"/>
</dbReference>
<dbReference type="KEGG" id="cce:Ccel_2407"/>
<evidence type="ECO:0000313" key="2">
    <source>
        <dbReference type="EMBL" id="ACL76737.1"/>
    </source>
</evidence>